<feature type="modified residue" description="4-aspartylphosphate" evidence="9">
    <location>
        <position position="694"/>
    </location>
</feature>
<evidence type="ECO:0000256" key="7">
    <source>
        <dbReference type="ARBA" id="ARBA00022840"/>
    </source>
</evidence>
<dbReference type="Gene3D" id="3.40.50.2300">
    <property type="match status" value="2"/>
</dbReference>
<evidence type="ECO:0000256" key="5">
    <source>
        <dbReference type="ARBA" id="ARBA00022741"/>
    </source>
</evidence>
<evidence type="ECO:0000256" key="3">
    <source>
        <dbReference type="ARBA" id="ARBA00022553"/>
    </source>
</evidence>
<evidence type="ECO:0000259" key="13">
    <source>
        <dbReference type="PROSITE" id="PS50113"/>
    </source>
</evidence>
<keyword evidence="8" id="KW-0902">Two-component regulatory system</keyword>
<dbReference type="PANTHER" id="PTHR43065">
    <property type="entry name" value="SENSOR HISTIDINE KINASE"/>
    <property type="match status" value="1"/>
</dbReference>
<dbReference type="PRINTS" id="PR00344">
    <property type="entry name" value="BCTRLSENSOR"/>
</dbReference>
<dbReference type="CDD" id="cd00082">
    <property type="entry name" value="HisKA"/>
    <property type="match status" value="1"/>
</dbReference>
<dbReference type="SMART" id="SM00086">
    <property type="entry name" value="PAC"/>
    <property type="match status" value="1"/>
</dbReference>
<dbReference type="Proteomes" id="UP000580856">
    <property type="component" value="Unassembled WGS sequence"/>
</dbReference>
<dbReference type="AlphaFoldDB" id="A0A846QJJ9"/>
<sequence length="765" mass="83436">MRTRFSLLFISDSEETPNRLALALSAQGLEPAYSMVGSPLALSTALADEPWDIVVADPDQPGMPWHESLAITRTAREHTPFILLAEMPDPDRAARCIAGGADDFVTLDDWGLAPAFRRALQQGQRLRALARSLAEHRHNEEKFRKVIEDSMVGMFRCTPWGRLTSFNPAFARILGYKSQDAFRERLAQGAPTMHISDDSLEVMLNSVQERNHLTDFETRIRRSDGRSIWVSLSARAVRGESGELSAIEGTIEDIDRRKSVEGMIIRAKQEWERTFDSVPDIIVILDSEFAIRRMNMTLASRLGLHPKDAVGRPCSELFGITPVGGDICQRIKAMAHGEGDAIEMEIPSLDGVFLVTVSPFHVDTTEDSEADGIVLVAHDISSRKQLEAQLRQSQKLEAIGTLAGGIAHDFNNILGVIMGYAEMTLESSPEGSAAERRLTEILNAGKRARDLIHQILTFSRQEEPDLKPLALDSVIKEVGKMLRASLPSNIDIITHLAPEAGAVMANLSQIHQVLMNLCTNAAHAMRENGGTLSIALHETTLPAEGDRPTRRAVRLSVSDTGHGIPADIIDNVFDPFFTTKKPDEGTGMGLAMVHGIVNSHGGNVRVESSPGQGAAFHVTLPVAEQEPVAMGETIPPAIGGKGRALFVDDERALAAIGGEMLESLGFSPVVETDSRRALEIFRRNPQSFSLVITDQTMPGLSGQRLAREILALRPDIPIIVCTGYSADMSAEQAREMGIRGFLLKPVLKRDLAACIHAAMGEPQAD</sequence>
<dbReference type="InterPro" id="IPR005467">
    <property type="entry name" value="His_kinase_dom"/>
</dbReference>
<keyword evidence="6" id="KW-0418">Kinase</keyword>
<evidence type="ECO:0000256" key="4">
    <source>
        <dbReference type="ARBA" id="ARBA00022679"/>
    </source>
</evidence>
<evidence type="ECO:0000256" key="6">
    <source>
        <dbReference type="ARBA" id="ARBA00022777"/>
    </source>
</evidence>
<dbReference type="EMBL" id="JAATJA010000001">
    <property type="protein sequence ID" value="NJB67267.1"/>
    <property type="molecule type" value="Genomic_DNA"/>
</dbReference>
<dbReference type="NCBIfam" id="TIGR00229">
    <property type="entry name" value="sensory_box"/>
    <property type="match status" value="2"/>
</dbReference>
<dbReference type="SUPFAM" id="SSF55785">
    <property type="entry name" value="PYP-like sensor domain (PAS domain)"/>
    <property type="match status" value="2"/>
</dbReference>
<dbReference type="EC" id="2.7.13.3" evidence="2"/>
<evidence type="ECO:0000256" key="1">
    <source>
        <dbReference type="ARBA" id="ARBA00000085"/>
    </source>
</evidence>
<evidence type="ECO:0000259" key="10">
    <source>
        <dbReference type="PROSITE" id="PS50109"/>
    </source>
</evidence>
<keyword evidence="3 9" id="KW-0597">Phosphoprotein</keyword>
<evidence type="ECO:0000256" key="9">
    <source>
        <dbReference type="PROSITE-ProRule" id="PRU00169"/>
    </source>
</evidence>
<dbReference type="SUPFAM" id="SSF55874">
    <property type="entry name" value="ATPase domain of HSP90 chaperone/DNA topoisomerase II/histidine kinase"/>
    <property type="match status" value="1"/>
</dbReference>
<name>A0A846QJJ9_9BACT</name>
<evidence type="ECO:0000256" key="2">
    <source>
        <dbReference type="ARBA" id="ARBA00012438"/>
    </source>
</evidence>
<feature type="domain" description="PAC" evidence="13">
    <location>
        <begin position="214"/>
        <end position="266"/>
    </location>
</feature>
<dbReference type="InterPro" id="IPR036890">
    <property type="entry name" value="HATPase_C_sf"/>
</dbReference>
<dbReference type="PROSITE" id="PS50110">
    <property type="entry name" value="RESPONSE_REGULATORY"/>
    <property type="match status" value="1"/>
</dbReference>
<dbReference type="InterPro" id="IPR013656">
    <property type="entry name" value="PAS_4"/>
</dbReference>
<dbReference type="InterPro" id="IPR001789">
    <property type="entry name" value="Sig_transdc_resp-reg_receiver"/>
</dbReference>
<dbReference type="RefSeq" id="WP_167940335.1">
    <property type="nucleotide sequence ID" value="NZ_JAATJA010000001.1"/>
</dbReference>
<reference evidence="14 15" key="1">
    <citation type="submission" date="2020-03" db="EMBL/GenBank/DDBJ databases">
        <title>Genomic Encyclopedia of Type Strains, Phase IV (KMG-IV): sequencing the most valuable type-strain genomes for metagenomic binning, comparative biology and taxonomic classification.</title>
        <authorList>
            <person name="Goeker M."/>
        </authorList>
    </citation>
    <scope>NUCLEOTIDE SEQUENCE [LARGE SCALE GENOMIC DNA]</scope>
    <source>
        <strain evidence="14 15">DSM 24233</strain>
    </source>
</reference>
<dbReference type="CDD" id="cd00130">
    <property type="entry name" value="PAS"/>
    <property type="match status" value="2"/>
</dbReference>
<keyword evidence="15" id="KW-1185">Reference proteome</keyword>
<dbReference type="Gene3D" id="3.30.450.20">
    <property type="entry name" value="PAS domain"/>
    <property type="match status" value="2"/>
</dbReference>
<dbReference type="PROSITE" id="PS50112">
    <property type="entry name" value="PAS"/>
    <property type="match status" value="2"/>
</dbReference>
<dbReference type="PANTHER" id="PTHR43065:SF42">
    <property type="entry name" value="TWO-COMPONENT SENSOR PPRA"/>
    <property type="match status" value="1"/>
</dbReference>
<dbReference type="InterPro" id="IPR003594">
    <property type="entry name" value="HATPase_dom"/>
</dbReference>
<dbReference type="SMART" id="SM00387">
    <property type="entry name" value="HATPase_c"/>
    <property type="match status" value="1"/>
</dbReference>
<comment type="catalytic activity">
    <reaction evidence="1">
        <text>ATP + protein L-histidine = ADP + protein N-phospho-L-histidine.</text>
        <dbReference type="EC" id="2.7.13.3"/>
    </reaction>
</comment>
<keyword evidence="4" id="KW-0808">Transferase</keyword>
<gene>
    <name evidence="14" type="ORF">GGQ74_000907</name>
</gene>
<proteinExistence type="predicted"/>
<dbReference type="InterPro" id="IPR000700">
    <property type="entry name" value="PAS-assoc_C"/>
</dbReference>
<feature type="domain" description="Response regulatory" evidence="11">
    <location>
        <begin position="643"/>
        <end position="759"/>
    </location>
</feature>
<dbReference type="Pfam" id="PF02518">
    <property type="entry name" value="HATPase_c"/>
    <property type="match status" value="1"/>
</dbReference>
<accession>A0A846QJJ9</accession>
<evidence type="ECO:0000259" key="11">
    <source>
        <dbReference type="PROSITE" id="PS50110"/>
    </source>
</evidence>
<dbReference type="Pfam" id="PF00512">
    <property type="entry name" value="HisKA"/>
    <property type="match status" value="1"/>
</dbReference>
<dbReference type="PROSITE" id="PS50113">
    <property type="entry name" value="PAC"/>
    <property type="match status" value="2"/>
</dbReference>
<dbReference type="Gene3D" id="3.30.565.10">
    <property type="entry name" value="Histidine kinase-like ATPase, C-terminal domain"/>
    <property type="match status" value="1"/>
</dbReference>
<dbReference type="GO" id="GO:0000155">
    <property type="term" value="F:phosphorelay sensor kinase activity"/>
    <property type="evidence" value="ECO:0007669"/>
    <property type="project" value="InterPro"/>
</dbReference>
<dbReference type="InterPro" id="IPR013767">
    <property type="entry name" value="PAS_fold"/>
</dbReference>
<dbReference type="Pfam" id="PF08448">
    <property type="entry name" value="PAS_4"/>
    <property type="match status" value="1"/>
</dbReference>
<keyword evidence="7" id="KW-0067">ATP-binding</keyword>
<dbReference type="InterPro" id="IPR036097">
    <property type="entry name" value="HisK_dim/P_sf"/>
</dbReference>
<dbReference type="SMART" id="SM00091">
    <property type="entry name" value="PAS"/>
    <property type="match status" value="2"/>
</dbReference>
<evidence type="ECO:0000259" key="12">
    <source>
        <dbReference type="PROSITE" id="PS50112"/>
    </source>
</evidence>
<dbReference type="Gene3D" id="1.10.287.130">
    <property type="match status" value="1"/>
</dbReference>
<dbReference type="SMART" id="SM00388">
    <property type="entry name" value="HisKA"/>
    <property type="match status" value="1"/>
</dbReference>
<dbReference type="SMART" id="SM00448">
    <property type="entry name" value="REC"/>
    <property type="match status" value="1"/>
</dbReference>
<dbReference type="CDD" id="cd00156">
    <property type="entry name" value="REC"/>
    <property type="match status" value="1"/>
</dbReference>
<comment type="caution">
    <text evidence="14">The sequence shown here is derived from an EMBL/GenBank/DDBJ whole genome shotgun (WGS) entry which is preliminary data.</text>
</comment>
<evidence type="ECO:0000313" key="15">
    <source>
        <dbReference type="Proteomes" id="UP000580856"/>
    </source>
</evidence>
<dbReference type="InterPro" id="IPR035965">
    <property type="entry name" value="PAS-like_dom_sf"/>
</dbReference>
<dbReference type="SUPFAM" id="SSF52172">
    <property type="entry name" value="CheY-like"/>
    <property type="match status" value="2"/>
</dbReference>
<protein>
    <recommendedName>
        <fullName evidence="2">histidine kinase</fullName>
        <ecNumber evidence="2">2.7.13.3</ecNumber>
    </recommendedName>
</protein>
<keyword evidence="5" id="KW-0547">Nucleotide-binding</keyword>
<dbReference type="Pfam" id="PF00989">
    <property type="entry name" value="PAS"/>
    <property type="match status" value="1"/>
</dbReference>
<dbReference type="PROSITE" id="PS50109">
    <property type="entry name" value="HIS_KIN"/>
    <property type="match status" value="1"/>
</dbReference>
<feature type="domain" description="Histidine kinase" evidence="10">
    <location>
        <begin position="405"/>
        <end position="624"/>
    </location>
</feature>
<dbReference type="InterPro" id="IPR003661">
    <property type="entry name" value="HisK_dim/P_dom"/>
</dbReference>
<dbReference type="InterPro" id="IPR001610">
    <property type="entry name" value="PAC"/>
</dbReference>
<evidence type="ECO:0000256" key="8">
    <source>
        <dbReference type="ARBA" id="ARBA00023012"/>
    </source>
</evidence>
<dbReference type="Pfam" id="PF00072">
    <property type="entry name" value="Response_reg"/>
    <property type="match status" value="1"/>
</dbReference>
<evidence type="ECO:0000313" key="14">
    <source>
        <dbReference type="EMBL" id="NJB67267.1"/>
    </source>
</evidence>
<organism evidence="14 15">
    <name type="scientific">Desulfobaculum xiamenense</name>
    <dbReference type="NCBI Taxonomy" id="995050"/>
    <lineage>
        <taxon>Bacteria</taxon>
        <taxon>Pseudomonadati</taxon>
        <taxon>Thermodesulfobacteriota</taxon>
        <taxon>Desulfovibrionia</taxon>
        <taxon>Desulfovibrionales</taxon>
        <taxon>Desulfovibrionaceae</taxon>
        <taxon>Desulfobaculum</taxon>
    </lineage>
</organism>
<feature type="domain" description="PAS" evidence="12">
    <location>
        <begin position="139"/>
        <end position="180"/>
    </location>
</feature>
<dbReference type="InterPro" id="IPR004358">
    <property type="entry name" value="Sig_transdc_His_kin-like_C"/>
</dbReference>
<dbReference type="SUPFAM" id="SSF47384">
    <property type="entry name" value="Homodimeric domain of signal transducing histidine kinase"/>
    <property type="match status" value="1"/>
</dbReference>
<dbReference type="InterPro" id="IPR011006">
    <property type="entry name" value="CheY-like_superfamily"/>
</dbReference>
<feature type="domain" description="PAC" evidence="13">
    <location>
        <begin position="340"/>
        <end position="392"/>
    </location>
</feature>
<dbReference type="InterPro" id="IPR000014">
    <property type="entry name" value="PAS"/>
</dbReference>
<feature type="domain" description="PAS" evidence="12">
    <location>
        <begin position="267"/>
        <end position="312"/>
    </location>
</feature>